<comment type="similarity">
    <text evidence="2">Belongs to the galactose-3-O-sulfotransferase family.</text>
</comment>
<dbReference type="GO" id="GO:0000139">
    <property type="term" value="C:Golgi membrane"/>
    <property type="evidence" value="ECO:0007669"/>
    <property type="project" value="UniProtKB-SubCell"/>
</dbReference>
<keyword evidence="11" id="KW-1185">Reference proteome</keyword>
<evidence type="ECO:0000256" key="5">
    <source>
        <dbReference type="ARBA" id="ARBA00022968"/>
    </source>
</evidence>
<evidence type="ECO:0000256" key="2">
    <source>
        <dbReference type="ARBA" id="ARBA00008124"/>
    </source>
</evidence>
<keyword evidence="5" id="KW-0735">Signal-anchor</keyword>
<keyword evidence="7" id="KW-0333">Golgi apparatus</keyword>
<dbReference type="InterPro" id="IPR009729">
    <property type="entry name" value="Gal-3-0_sulfotransfrase"/>
</dbReference>
<protein>
    <recommendedName>
        <fullName evidence="12">Galactose-3-O-sulfotransferase 2-like</fullName>
    </recommendedName>
</protein>
<dbReference type="SUPFAM" id="SSF52540">
    <property type="entry name" value="P-loop containing nucleoside triphosphate hydrolases"/>
    <property type="match status" value="1"/>
</dbReference>
<keyword evidence="6" id="KW-1133">Transmembrane helix</keyword>
<organism evidence="10 11">
    <name type="scientific">Littorina saxatilis</name>
    <dbReference type="NCBI Taxonomy" id="31220"/>
    <lineage>
        <taxon>Eukaryota</taxon>
        <taxon>Metazoa</taxon>
        <taxon>Spiralia</taxon>
        <taxon>Lophotrochozoa</taxon>
        <taxon>Mollusca</taxon>
        <taxon>Gastropoda</taxon>
        <taxon>Caenogastropoda</taxon>
        <taxon>Littorinimorpha</taxon>
        <taxon>Littorinoidea</taxon>
        <taxon>Littorinidae</taxon>
        <taxon>Littorina</taxon>
    </lineage>
</organism>
<accession>A0AAN9G0S7</accession>
<dbReference type="AlphaFoldDB" id="A0AAN9G0S7"/>
<dbReference type="Pfam" id="PF06990">
    <property type="entry name" value="Gal-3-0_sulfotr"/>
    <property type="match status" value="1"/>
</dbReference>
<evidence type="ECO:0000256" key="7">
    <source>
        <dbReference type="ARBA" id="ARBA00023034"/>
    </source>
</evidence>
<evidence type="ECO:0000256" key="4">
    <source>
        <dbReference type="ARBA" id="ARBA00022692"/>
    </source>
</evidence>
<evidence type="ECO:0000256" key="1">
    <source>
        <dbReference type="ARBA" id="ARBA00004323"/>
    </source>
</evidence>
<gene>
    <name evidence="10" type="ORF">V1264_024491</name>
</gene>
<evidence type="ECO:0000313" key="10">
    <source>
        <dbReference type="EMBL" id="KAK7089870.1"/>
    </source>
</evidence>
<evidence type="ECO:0000256" key="8">
    <source>
        <dbReference type="ARBA" id="ARBA00023136"/>
    </source>
</evidence>
<dbReference type="Proteomes" id="UP001374579">
    <property type="component" value="Unassembled WGS sequence"/>
</dbReference>
<keyword evidence="3" id="KW-0808">Transferase</keyword>
<dbReference type="EMBL" id="JBAMIC010000208">
    <property type="protein sequence ID" value="KAK7089870.1"/>
    <property type="molecule type" value="Genomic_DNA"/>
</dbReference>
<dbReference type="Gene3D" id="3.40.50.300">
    <property type="entry name" value="P-loop containing nucleotide triphosphate hydrolases"/>
    <property type="match status" value="1"/>
</dbReference>
<evidence type="ECO:0000256" key="3">
    <source>
        <dbReference type="ARBA" id="ARBA00022679"/>
    </source>
</evidence>
<dbReference type="GO" id="GO:0009247">
    <property type="term" value="P:glycolipid biosynthetic process"/>
    <property type="evidence" value="ECO:0007669"/>
    <property type="project" value="InterPro"/>
</dbReference>
<evidence type="ECO:0000256" key="6">
    <source>
        <dbReference type="ARBA" id="ARBA00022989"/>
    </source>
</evidence>
<evidence type="ECO:0008006" key="12">
    <source>
        <dbReference type="Google" id="ProtNLM"/>
    </source>
</evidence>
<name>A0AAN9G0S7_9CAEN</name>
<keyword evidence="4" id="KW-0812">Transmembrane</keyword>
<sequence>MTSVWRWLCHHRAPVSRLLLVFLTLYVTTLLLFHMPSLVRRGASVTLPDDVSVDDVISGLWNYDPGPLQYLPRSCRPLRDVAFIKCMKCATETLGTVFRRYAYLRNLTVLLPREKKIYLGWPYQMTPLDYQPTSLHGDRFNLLMEHAIYNGSFMRRVMNPGTAFVTMIREPLDHFVSTLNYFNVFEIANVSTRHGMKAVQTYLRNIEYYEQVYKSSAASTKRYCIPDGFSVTKNLLSHCLGMPLGFPEGSADISDNVDAVGRYIRAVDSEFLLVMIMEYFEESLVLLKRMMCWGTKDIIYHSTNSGSYRKNISWHLLTPHDRQLHKEWSKVDYIVYRHFNRTFWAKVRQQGEDFALEVQHFKRVQKQVTWFCNTVIAYGDSYIRIPESPWSPAFNFSSSDCQLMAAPLLVMLQQQHKQREPNLKAVNFSGHPRKLKPLC</sequence>
<reference evidence="10 11" key="1">
    <citation type="submission" date="2024-02" db="EMBL/GenBank/DDBJ databases">
        <title>Chromosome-scale genome assembly of the rough periwinkle Littorina saxatilis.</title>
        <authorList>
            <person name="De Jode A."/>
            <person name="Faria R."/>
            <person name="Formenti G."/>
            <person name="Sims Y."/>
            <person name="Smith T.P."/>
            <person name="Tracey A."/>
            <person name="Wood J.M.D."/>
            <person name="Zagrodzka Z.B."/>
            <person name="Johannesson K."/>
            <person name="Butlin R.K."/>
            <person name="Leder E.H."/>
        </authorList>
    </citation>
    <scope>NUCLEOTIDE SEQUENCE [LARGE SCALE GENOMIC DNA]</scope>
    <source>
        <strain evidence="10">Snail1</strain>
        <tissue evidence="10">Muscle</tissue>
    </source>
</reference>
<dbReference type="InterPro" id="IPR027417">
    <property type="entry name" value="P-loop_NTPase"/>
</dbReference>
<dbReference type="PANTHER" id="PTHR14647">
    <property type="entry name" value="GALACTOSE-3-O-SULFOTRANSFERASE"/>
    <property type="match status" value="1"/>
</dbReference>
<keyword evidence="9" id="KW-0325">Glycoprotein</keyword>
<evidence type="ECO:0000256" key="9">
    <source>
        <dbReference type="ARBA" id="ARBA00023180"/>
    </source>
</evidence>
<dbReference type="GO" id="GO:0001733">
    <property type="term" value="F:galactosylceramide sulfotransferase activity"/>
    <property type="evidence" value="ECO:0007669"/>
    <property type="project" value="InterPro"/>
</dbReference>
<comment type="caution">
    <text evidence="10">The sequence shown here is derived from an EMBL/GenBank/DDBJ whole genome shotgun (WGS) entry which is preliminary data.</text>
</comment>
<comment type="subcellular location">
    <subcellularLocation>
        <location evidence="1">Golgi apparatus membrane</location>
        <topology evidence="1">Single-pass type II membrane protein</topology>
    </subcellularLocation>
</comment>
<keyword evidence="8" id="KW-0472">Membrane</keyword>
<evidence type="ECO:0000313" key="11">
    <source>
        <dbReference type="Proteomes" id="UP001374579"/>
    </source>
</evidence>
<proteinExistence type="inferred from homology"/>
<dbReference type="PANTHER" id="PTHR14647:SF87">
    <property type="entry name" value="PUTATIVE-RELATED"/>
    <property type="match status" value="1"/>
</dbReference>